<evidence type="ECO:0000256" key="2">
    <source>
        <dbReference type="ARBA" id="ARBA00023125"/>
    </source>
</evidence>
<dbReference type="SUPFAM" id="SSF54909">
    <property type="entry name" value="Dimeric alpha+beta barrel"/>
    <property type="match status" value="1"/>
</dbReference>
<evidence type="ECO:0000256" key="3">
    <source>
        <dbReference type="ARBA" id="ARBA00023163"/>
    </source>
</evidence>
<dbReference type="Gene3D" id="1.10.10.10">
    <property type="entry name" value="Winged helix-like DNA-binding domain superfamily/Winged helix DNA-binding domain"/>
    <property type="match status" value="1"/>
</dbReference>
<dbReference type="Pfam" id="PF01037">
    <property type="entry name" value="AsnC_trans_reg"/>
    <property type="match status" value="1"/>
</dbReference>
<dbReference type="InterPro" id="IPR000485">
    <property type="entry name" value="AsnC-type_HTH_dom"/>
</dbReference>
<evidence type="ECO:0000313" key="6">
    <source>
        <dbReference type="EMBL" id="ART71409.1"/>
    </source>
</evidence>
<reference evidence="6 7" key="1">
    <citation type="submission" date="2017-04" db="EMBL/GenBank/DDBJ databases">
        <title>Whole Genome Sequence of 1,4-Dioxane Degrading Bacterium Mycobacterium dioxanotrophicus PH-06.</title>
        <authorList>
            <person name="He Y."/>
        </authorList>
    </citation>
    <scope>NUCLEOTIDE SEQUENCE [LARGE SCALE GENOMIC DNA]</scope>
    <source>
        <strain evidence="6 7">PH-06</strain>
    </source>
</reference>
<dbReference type="Gene3D" id="3.30.70.920">
    <property type="match status" value="1"/>
</dbReference>
<evidence type="ECO:0000256" key="4">
    <source>
        <dbReference type="SAM" id="MobiDB-lite"/>
    </source>
</evidence>
<keyword evidence="3" id="KW-0804">Transcription</keyword>
<dbReference type="InterPro" id="IPR019888">
    <property type="entry name" value="Tscrpt_reg_AsnC-like"/>
</dbReference>
<dbReference type="GO" id="GO:0043565">
    <property type="term" value="F:sequence-specific DNA binding"/>
    <property type="evidence" value="ECO:0007669"/>
    <property type="project" value="InterPro"/>
</dbReference>
<dbReference type="PROSITE" id="PS50956">
    <property type="entry name" value="HTH_ASNC_2"/>
    <property type="match status" value="1"/>
</dbReference>
<accession>A0A1Y0C875</accession>
<dbReference type="Proteomes" id="UP000195331">
    <property type="component" value="Chromosome"/>
</dbReference>
<evidence type="ECO:0000313" key="7">
    <source>
        <dbReference type="Proteomes" id="UP000195331"/>
    </source>
</evidence>
<dbReference type="InterPro" id="IPR036390">
    <property type="entry name" value="WH_DNA-bd_sf"/>
</dbReference>
<organism evidence="6 7">
    <name type="scientific">Mycobacterium dioxanotrophicus</name>
    <dbReference type="NCBI Taxonomy" id="482462"/>
    <lineage>
        <taxon>Bacteria</taxon>
        <taxon>Bacillati</taxon>
        <taxon>Actinomycetota</taxon>
        <taxon>Actinomycetes</taxon>
        <taxon>Mycobacteriales</taxon>
        <taxon>Mycobacteriaceae</taxon>
        <taxon>Mycobacterium</taxon>
    </lineage>
</organism>
<proteinExistence type="predicted"/>
<dbReference type="CDD" id="cd00090">
    <property type="entry name" value="HTH_ARSR"/>
    <property type="match status" value="1"/>
</dbReference>
<protein>
    <recommendedName>
        <fullName evidence="5">HTH asnC-type domain-containing protein</fullName>
    </recommendedName>
</protein>
<gene>
    <name evidence="6" type="ORF">BTO20_25245</name>
</gene>
<dbReference type="InterPro" id="IPR011991">
    <property type="entry name" value="ArsR-like_HTH"/>
</dbReference>
<evidence type="ECO:0000259" key="5">
    <source>
        <dbReference type="PROSITE" id="PS50956"/>
    </source>
</evidence>
<dbReference type="PANTHER" id="PTHR30154">
    <property type="entry name" value="LEUCINE-RESPONSIVE REGULATORY PROTEIN"/>
    <property type="match status" value="1"/>
</dbReference>
<dbReference type="InterPro" id="IPR011008">
    <property type="entry name" value="Dimeric_a/b-barrel"/>
</dbReference>
<dbReference type="Pfam" id="PF13404">
    <property type="entry name" value="HTH_AsnC-type"/>
    <property type="match status" value="1"/>
</dbReference>
<dbReference type="SUPFAM" id="SSF46785">
    <property type="entry name" value="Winged helix' DNA-binding domain"/>
    <property type="match status" value="1"/>
</dbReference>
<dbReference type="GO" id="GO:0043200">
    <property type="term" value="P:response to amino acid"/>
    <property type="evidence" value="ECO:0007669"/>
    <property type="project" value="TreeGrafter"/>
</dbReference>
<feature type="domain" description="HTH asnC-type" evidence="5">
    <location>
        <begin position="32"/>
        <end position="92"/>
    </location>
</feature>
<evidence type="ECO:0000256" key="1">
    <source>
        <dbReference type="ARBA" id="ARBA00023015"/>
    </source>
</evidence>
<dbReference type="PANTHER" id="PTHR30154:SF34">
    <property type="entry name" value="TRANSCRIPTIONAL REGULATOR AZLB"/>
    <property type="match status" value="1"/>
</dbReference>
<dbReference type="PRINTS" id="PR00033">
    <property type="entry name" value="HTHASNC"/>
</dbReference>
<keyword evidence="2" id="KW-0238">DNA-binding</keyword>
<dbReference type="EMBL" id="CP020809">
    <property type="protein sequence ID" value="ART71409.1"/>
    <property type="molecule type" value="Genomic_DNA"/>
</dbReference>
<keyword evidence="1" id="KW-0805">Transcription regulation</keyword>
<name>A0A1Y0C875_9MYCO</name>
<keyword evidence="7" id="KW-1185">Reference proteome</keyword>
<feature type="region of interest" description="Disordered" evidence="4">
    <location>
        <begin position="1"/>
        <end position="29"/>
    </location>
</feature>
<dbReference type="KEGG" id="mdx:BTO20_25245"/>
<sequence length="179" mass="20020">MGVGKLLVSSSHDPAPPPADPSGNPNGNGFTLDDVDRKILLELQNDGRRAFRDIARQLDISEATVRWRVKRLRDARVLQILGYVDPRALGYGSMMVLLIKVTPTAHARAVEELTSWRETTWVSTTVGRTNIYVQMLCKDSESLYHVLSASLGEIDGIIDIEMLQEVKVHKAEYLYTVLD</sequence>
<dbReference type="SMART" id="SM00344">
    <property type="entry name" value="HTH_ASNC"/>
    <property type="match status" value="1"/>
</dbReference>
<dbReference type="GO" id="GO:0005829">
    <property type="term" value="C:cytosol"/>
    <property type="evidence" value="ECO:0007669"/>
    <property type="project" value="TreeGrafter"/>
</dbReference>
<dbReference type="InterPro" id="IPR019887">
    <property type="entry name" value="Tscrpt_reg_AsnC/Lrp_C"/>
</dbReference>
<dbReference type="AlphaFoldDB" id="A0A1Y0C875"/>
<dbReference type="InterPro" id="IPR036388">
    <property type="entry name" value="WH-like_DNA-bd_sf"/>
</dbReference>